<name>A0A3P7IIC7_STRVU</name>
<dbReference type="AlphaFoldDB" id="A0A3P7IIC7"/>
<evidence type="ECO:0000313" key="2">
    <source>
        <dbReference type="EMBL" id="VDM69346.1"/>
    </source>
</evidence>
<reference evidence="2 3" key="1">
    <citation type="submission" date="2018-11" db="EMBL/GenBank/DDBJ databases">
        <authorList>
            <consortium name="Pathogen Informatics"/>
        </authorList>
    </citation>
    <scope>NUCLEOTIDE SEQUENCE [LARGE SCALE GENOMIC DNA]</scope>
</reference>
<dbReference type="EMBL" id="UYYB01011909">
    <property type="protein sequence ID" value="VDM69346.1"/>
    <property type="molecule type" value="Genomic_DNA"/>
</dbReference>
<feature type="compositionally biased region" description="Pro residues" evidence="1">
    <location>
        <begin position="113"/>
        <end position="123"/>
    </location>
</feature>
<sequence length="143" mass="15841">MILNGCTMNLCQIHYPRHLGIKQVYLKNKLLDNLNNFFPNPDETLEIFGPRENMPSPPIPETNSVIEPMPIPMTRERIFPHSQNPAQNSLDHNPFPTLIPTEASVSMSDPPGAILPPPPPPPTTKKSVNTSSVAPIQLFNTAD</sequence>
<feature type="region of interest" description="Disordered" evidence="1">
    <location>
        <begin position="81"/>
        <end position="143"/>
    </location>
</feature>
<evidence type="ECO:0000313" key="3">
    <source>
        <dbReference type="Proteomes" id="UP000270094"/>
    </source>
</evidence>
<accession>A0A3P7IIC7</accession>
<feature type="compositionally biased region" description="Polar residues" evidence="1">
    <location>
        <begin position="81"/>
        <end position="91"/>
    </location>
</feature>
<feature type="compositionally biased region" description="Polar residues" evidence="1">
    <location>
        <begin position="124"/>
        <end position="143"/>
    </location>
</feature>
<dbReference type="OrthoDB" id="5775991at2759"/>
<dbReference type="Proteomes" id="UP000270094">
    <property type="component" value="Unassembled WGS sequence"/>
</dbReference>
<gene>
    <name evidence="2" type="ORF">SVUK_LOCUS4344</name>
</gene>
<proteinExistence type="predicted"/>
<protein>
    <submittedName>
        <fullName evidence="2">Uncharacterized protein</fullName>
    </submittedName>
</protein>
<organism evidence="2 3">
    <name type="scientific">Strongylus vulgaris</name>
    <name type="common">Blood worm</name>
    <dbReference type="NCBI Taxonomy" id="40348"/>
    <lineage>
        <taxon>Eukaryota</taxon>
        <taxon>Metazoa</taxon>
        <taxon>Ecdysozoa</taxon>
        <taxon>Nematoda</taxon>
        <taxon>Chromadorea</taxon>
        <taxon>Rhabditida</taxon>
        <taxon>Rhabditina</taxon>
        <taxon>Rhabditomorpha</taxon>
        <taxon>Strongyloidea</taxon>
        <taxon>Strongylidae</taxon>
        <taxon>Strongylus</taxon>
    </lineage>
</organism>
<evidence type="ECO:0000256" key="1">
    <source>
        <dbReference type="SAM" id="MobiDB-lite"/>
    </source>
</evidence>
<keyword evidence="3" id="KW-1185">Reference proteome</keyword>